<dbReference type="Proteomes" id="UP000077671">
    <property type="component" value="Unassembled WGS sequence"/>
</dbReference>
<reference evidence="2" key="2">
    <citation type="journal article" date="2019" name="IMA Fungus">
        <title>Genome sequencing and comparison of five Tilletia species to identify candidate genes for the detection of regulated species infecting wheat.</title>
        <authorList>
            <person name="Nguyen H.D.T."/>
            <person name="Sultana T."/>
            <person name="Kesanakurti P."/>
            <person name="Hambleton S."/>
        </authorList>
    </citation>
    <scope>NUCLEOTIDE SEQUENCE</scope>
    <source>
        <strain evidence="2">DAOMC 238032</strain>
    </source>
</reference>
<protein>
    <submittedName>
        <fullName evidence="2">Uncharacterized protein</fullName>
    </submittedName>
</protein>
<dbReference type="AlphaFoldDB" id="A0A8T8SEZ7"/>
<dbReference type="EMBL" id="LWDD02003072">
    <property type="protein sequence ID" value="KAE8238158.1"/>
    <property type="molecule type" value="Genomic_DNA"/>
</dbReference>
<feature type="region of interest" description="Disordered" evidence="1">
    <location>
        <begin position="16"/>
        <end position="42"/>
    </location>
</feature>
<name>A0A8T8SEZ7_9BASI</name>
<reference evidence="2" key="1">
    <citation type="submission" date="2016-04" db="EMBL/GenBank/DDBJ databases">
        <authorList>
            <person name="Nguyen H.D."/>
            <person name="Kesanakurti P."/>
            <person name="Cullis J."/>
            <person name="Levesque C.A."/>
            <person name="Hambleton S."/>
        </authorList>
    </citation>
    <scope>NUCLEOTIDE SEQUENCE</scope>
    <source>
        <strain evidence="2">DAOMC 238032</strain>
    </source>
</reference>
<evidence type="ECO:0000256" key="1">
    <source>
        <dbReference type="SAM" id="MobiDB-lite"/>
    </source>
</evidence>
<comment type="caution">
    <text evidence="2">The sequence shown here is derived from an EMBL/GenBank/DDBJ whole genome shotgun (WGS) entry which is preliminary data.</text>
</comment>
<proteinExistence type="predicted"/>
<sequence length="292" mass="32021">SSAVPSRSVWHRLYSSYIPPPSNNELDPSGVDSSLFEEDSMDDYTNTRHSLQLLMRIRPSASASTTAEKDQPVPFPSPSPSSSSSRTTIHRPLLSPADTLADLIVHLGIPTIEYIRAALRSIQADNPTLCSSANVLTWLRLAPSVQQLQAQAQLCAFPDLYAGIPHQHFTKLELSPRRHVQDRTRAAANIMFQNCLALFTQRGSFSRAVADLREALLLSSSSSSGEDTNNPLRSVWTDLVIASRRGAETRPSGGDQYAEGIHPELHGLLCARLRNFFNIIVRTAALRGGPLN</sequence>
<organism evidence="2 3">
    <name type="scientific">Tilletia caries</name>
    <name type="common">wheat bunt fungus</name>
    <dbReference type="NCBI Taxonomy" id="13290"/>
    <lineage>
        <taxon>Eukaryota</taxon>
        <taxon>Fungi</taxon>
        <taxon>Dikarya</taxon>
        <taxon>Basidiomycota</taxon>
        <taxon>Ustilaginomycotina</taxon>
        <taxon>Exobasidiomycetes</taxon>
        <taxon>Tilletiales</taxon>
        <taxon>Tilletiaceae</taxon>
        <taxon>Tilletia</taxon>
    </lineage>
</organism>
<evidence type="ECO:0000313" key="2">
    <source>
        <dbReference type="EMBL" id="KAE8238158.1"/>
    </source>
</evidence>
<feature type="non-terminal residue" evidence="2">
    <location>
        <position position="1"/>
    </location>
</feature>
<feature type="region of interest" description="Disordered" evidence="1">
    <location>
        <begin position="61"/>
        <end position="89"/>
    </location>
</feature>
<accession>A0A8T8SEZ7</accession>
<evidence type="ECO:0000313" key="3">
    <source>
        <dbReference type="Proteomes" id="UP000077671"/>
    </source>
</evidence>
<gene>
    <name evidence="2" type="ORF">A4X03_0g8928</name>
</gene>